<reference evidence="2 3" key="1">
    <citation type="submission" date="2012-02" db="EMBL/GenBank/DDBJ databases">
        <title>Whole genome shotgun sequence of Mobilicoccus pelagius NBRC 104925.</title>
        <authorList>
            <person name="Yoshida Y."/>
            <person name="Hosoyama A."/>
            <person name="Tsuchikane K."/>
            <person name="Katsumata H."/>
            <person name="Yamazaki S."/>
            <person name="Fujita N."/>
        </authorList>
    </citation>
    <scope>NUCLEOTIDE SEQUENCE [LARGE SCALE GENOMIC DNA]</scope>
    <source>
        <strain evidence="2 3">NBRC 104925</strain>
    </source>
</reference>
<protein>
    <recommendedName>
        <fullName evidence="4">2-amino-4-ketopentanoate thiolase alpha subunit</fullName>
    </recommendedName>
</protein>
<keyword evidence="3" id="KW-1185">Reference proteome</keyword>
<evidence type="ECO:0000313" key="3">
    <source>
        <dbReference type="Proteomes" id="UP000004367"/>
    </source>
</evidence>
<feature type="compositionally biased region" description="Basic and acidic residues" evidence="1">
    <location>
        <begin position="117"/>
        <end position="128"/>
    </location>
</feature>
<evidence type="ECO:0000256" key="1">
    <source>
        <dbReference type="SAM" id="MobiDB-lite"/>
    </source>
</evidence>
<gene>
    <name evidence="2" type="ORF">MOPEL_096_00790</name>
</gene>
<dbReference type="AlphaFoldDB" id="H5UTL4"/>
<accession>H5UTL4</accession>
<dbReference type="Pfam" id="PF22010">
    <property type="entry name" value="OrtA"/>
    <property type="match status" value="1"/>
</dbReference>
<dbReference type="STRING" id="1089455.MOPEL_096_00790"/>
<dbReference type="NCBIfam" id="NF040739">
    <property type="entry name" value="ornith_OrtA"/>
    <property type="match status" value="1"/>
</dbReference>
<dbReference type="InterPro" id="IPR047755">
    <property type="entry name" value="OrtA"/>
</dbReference>
<feature type="region of interest" description="Disordered" evidence="1">
    <location>
        <begin position="94"/>
        <end position="128"/>
    </location>
</feature>
<sequence length="128" mass="13490">MGATIPAGAWVEIERVLLQPEQRAAGLPPETASTPYVLRMNGFLTADAAEGDEVTVRSLVDHEHTGRLVRVDPHYDHSFGATVPELLRIGLPATSLSEAASQSDPDTATGEQAPGNEHGDEHGDGGAR</sequence>
<feature type="compositionally biased region" description="Polar residues" evidence="1">
    <location>
        <begin position="94"/>
        <end position="110"/>
    </location>
</feature>
<evidence type="ECO:0008006" key="4">
    <source>
        <dbReference type="Google" id="ProtNLM"/>
    </source>
</evidence>
<dbReference type="RefSeq" id="WP_009482970.1">
    <property type="nucleotide sequence ID" value="NZ_BAFE01000073.1"/>
</dbReference>
<dbReference type="eggNOG" id="ENOG503315M">
    <property type="taxonomic scope" value="Bacteria"/>
</dbReference>
<dbReference type="Proteomes" id="UP000004367">
    <property type="component" value="Unassembled WGS sequence"/>
</dbReference>
<name>H5UTL4_9MICO</name>
<proteinExistence type="predicted"/>
<evidence type="ECO:0000313" key="2">
    <source>
        <dbReference type="EMBL" id="GAB49072.1"/>
    </source>
</evidence>
<organism evidence="2 3">
    <name type="scientific">Mobilicoccus pelagius NBRC 104925</name>
    <dbReference type="NCBI Taxonomy" id="1089455"/>
    <lineage>
        <taxon>Bacteria</taxon>
        <taxon>Bacillati</taxon>
        <taxon>Actinomycetota</taxon>
        <taxon>Actinomycetes</taxon>
        <taxon>Micrococcales</taxon>
        <taxon>Dermatophilaceae</taxon>
        <taxon>Mobilicoccus</taxon>
    </lineage>
</organism>
<comment type="caution">
    <text evidence="2">The sequence shown here is derived from an EMBL/GenBank/DDBJ whole genome shotgun (WGS) entry which is preliminary data.</text>
</comment>
<dbReference type="EMBL" id="BAFE01000073">
    <property type="protein sequence ID" value="GAB49072.1"/>
    <property type="molecule type" value="Genomic_DNA"/>
</dbReference>